<proteinExistence type="predicted"/>
<sequence length="104" mass="12131">MVLPKMDILSKALRSVSDYDFEADEGQWNDRQRQWNKEWDIKKSERGLHLSTPADVIAYPLWQAENGDVGNWMSAAHKDGDGSRNTSIVVRMSMSTRERHRIRR</sequence>
<gene>
    <name evidence="1" type="ORF">ABVK25_010692</name>
</gene>
<accession>A0ABR4AWB8</accession>
<evidence type="ECO:0000313" key="1">
    <source>
        <dbReference type="EMBL" id="KAL2049021.1"/>
    </source>
</evidence>
<dbReference type="Proteomes" id="UP001590951">
    <property type="component" value="Unassembled WGS sequence"/>
</dbReference>
<organism evidence="1 2">
    <name type="scientific">Lepraria finkii</name>
    <dbReference type="NCBI Taxonomy" id="1340010"/>
    <lineage>
        <taxon>Eukaryota</taxon>
        <taxon>Fungi</taxon>
        <taxon>Dikarya</taxon>
        <taxon>Ascomycota</taxon>
        <taxon>Pezizomycotina</taxon>
        <taxon>Lecanoromycetes</taxon>
        <taxon>OSLEUM clade</taxon>
        <taxon>Lecanoromycetidae</taxon>
        <taxon>Lecanorales</taxon>
        <taxon>Lecanorineae</taxon>
        <taxon>Stereocaulaceae</taxon>
        <taxon>Lepraria</taxon>
    </lineage>
</organism>
<name>A0ABR4AWB8_9LECA</name>
<reference evidence="1 2" key="1">
    <citation type="submission" date="2024-09" db="EMBL/GenBank/DDBJ databases">
        <title>Rethinking Asexuality: The Enigmatic Case of Functional Sexual Genes in Lepraria (Stereocaulaceae).</title>
        <authorList>
            <person name="Doellman M."/>
            <person name="Sun Y."/>
            <person name="Barcenas-Pena A."/>
            <person name="Lumbsch H.T."/>
            <person name="Grewe F."/>
        </authorList>
    </citation>
    <scope>NUCLEOTIDE SEQUENCE [LARGE SCALE GENOMIC DNA]</scope>
    <source>
        <strain evidence="1 2">Grewe 0041</strain>
    </source>
</reference>
<keyword evidence="2" id="KW-1185">Reference proteome</keyword>
<evidence type="ECO:0000313" key="2">
    <source>
        <dbReference type="Proteomes" id="UP001590951"/>
    </source>
</evidence>
<protein>
    <submittedName>
        <fullName evidence="1">Uncharacterized protein</fullName>
    </submittedName>
</protein>
<dbReference type="EMBL" id="JBHFEH010000073">
    <property type="protein sequence ID" value="KAL2049021.1"/>
    <property type="molecule type" value="Genomic_DNA"/>
</dbReference>
<comment type="caution">
    <text evidence="1">The sequence shown here is derived from an EMBL/GenBank/DDBJ whole genome shotgun (WGS) entry which is preliminary data.</text>
</comment>